<dbReference type="InterPro" id="IPR027417">
    <property type="entry name" value="P-loop_NTPase"/>
</dbReference>
<dbReference type="EMBL" id="WJJP01000109">
    <property type="protein sequence ID" value="MBD3323641.1"/>
    <property type="molecule type" value="Genomic_DNA"/>
</dbReference>
<evidence type="ECO:0000256" key="1">
    <source>
        <dbReference type="ARBA" id="ARBA00005417"/>
    </source>
</evidence>
<dbReference type="Pfam" id="PF00005">
    <property type="entry name" value="ABC_tran"/>
    <property type="match status" value="1"/>
</dbReference>
<reference evidence="6" key="1">
    <citation type="submission" date="2019-11" db="EMBL/GenBank/DDBJ databases">
        <title>Microbial mats filling the niche in hypersaline microbial mats.</title>
        <authorList>
            <person name="Wong H.L."/>
            <person name="Macleod F.I."/>
            <person name="White R.A. III"/>
            <person name="Burns B.P."/>
        </authorList>
    </citation>
    <scope>NUCLEOTIDE SEQUENCE</scope>
    <source>
        <strain evidence="6">Rbin_158</strain>
    </source>
</reference>
<protein>
    <submittedName>
        <fullName evidence="6">ATP-binding cassette domain-containing protein</fullName>
    </submittedName>
</protein>
<dbReference type="Gene3D" id="3.40.50.300">
    <property type="entry name" value="P-loop containing nucleotide triphosphate hydrolases"/>
    <property type="match status" value="1"/>
</dbReference>
<comment type="similarity">
    <text evidence="1">Belongs to the ABC transporter superfamily.</text>
</comment>
<keyword evidence="3" id="KW-0547">Nucleotide-binding</keyword>
<evidence type="ECO:0000259" key="5">
    <source>
        <dbReference type="Pfam" id="PF00005"/>
    </source>
</evidence>
<dbReference type="GO" id="GO:0016887">
    <property type="term" value="F:ATP hydrolysis activity"/>
    <property type="evidence" value="ECO:0007669"/>
    <property type="project" value="InterPro"/>
</dbReference>
<dbReference type="PANTHER" id="PTHR43776:SF7">
    <property type="entry name" value="D,D-DIPEPTIDE TRANSPORT ATP-BINDING PROTEIN DDPF-RELATED"/>
    <property type="match status" value="1"/>
</dbReference>
<evidence type="ECO:0000256" key="2">
    <source>
        <dbReference type="ARBA" id="ARBA00022448"/>
    </source>
</evidence>
<organism evidence="6 7">
    <name type="scientific">candidate division KSB3 bacterium</name>
    <dbReference type="NCBI Taxonomy" id="2044937"/>
    <lineage>
        <taxon>Bacteria</taxon>
        <taxon>candidate division KSB3</taxon>
    </lineage>
</organism>
<gene>
    <name evidence="6" type="ORF">GF339_03590</name>
</gene>
<comment type="caution">
    <text evidence="6">The sequence shown here is derived from an EMBL/GenBank/DDBJ whole genome shotgun (WGS) entry which is preliminary data.</text>
</comment>
<evidence type="ECO:0000313" key="6">
    <source>
        <dbReference type="EMBL" id="MBD3323641.1"/>
    </source>
</evidence>
<dbReference type="PANTHER" id="PTHR43776">
    <property type="entry name" value="TRANSPORT ATP-BINDING PROTEIN"/>
    <property type="match status" value="1"/>
</dbReference>
<accession>A0A9D5Q579</accession>
<name>A0A9D5Q579_9BACT</name>
<dbReference type="InterPro" id="IPR050319">
    <property type="entry name" value="ABC_transp_ATP-bind"/>
</dbReference>
<keyword evidence="4 6" id="KW-0067">ATP-binding</keyword>
<evidence type="ECO:0000256" key="3">
    <source>
        <dbReference type="ARBA" id="ARBA00022741"/>
    </source>
</evidence>
<dbReference type="AlphaFoldDB" id="A0A9D5Q579"/>
<proteinExistence type="inferred from homology"/>
<evidence type="ECO:0000313" key="7">
    <source>
        <dbReference type="Proteomes" id="UP000649604"/>
    </source>
</evidence>
<feature type="non-terminal residue" evidence="6">
    <location>
        <position position="89"/>
    </location>
</feature>
<feature type="domain" description="ABC transporter" evidence="5">
    <location>
        <begin position="54"/>
        <end position="89"/>
    </location>
</feature>
<dbReference type="Proteomes" id="UP000649604">
    <property type="component" value="Unassembled WGS sequence"/>
</dbReference>
<dbReference type="GO" id="GO:0005524">
    <property type="term" value="F:ATP binding"/>
    <property type="evidence" value="ECO:0007669"/>
    <property type="project" value="UniProtKB-KW"/>
</dbReference>
<keyword evidence="2" id="KW-0813">Transport</keyword>
<sequence>MANRHETSAAPAAAQSQEAPLLRVSELKRYFDVSAPFLNRVLERQPRQFLKAVDGIDFEIKAGETFSLVGESGCGKSTVAKLVVGLYTP</sequence>
<evidence type="ECO:0000256" key="4">
    <source>
        <dbReference type="ARBA" id="ARBA00022840"/>
    </source>
</evidence>
<dbReference type="SUPFAM" id="SSF52540">
    <property type="entry name" value="P-loop containing nucleoside triphosphate hydrolases"/>
    <property type="match status" value="1"/>
</dbReference>
<dbReference type="InterPro" id="IPR003439">
    <property type="entry name" value="ABC_transporter-like_ATP-bd"/>
</dbReference>